<dbReference type="InterPro" id="IPR000971">
    <property type="entry name" value="Globin"/>
</dbReference>
<protein>
    <submittedName>
        <fullName evidence="7">Neuroglobin</fullName>
    </submittedName>
</protein>
<dbReference type="GO" id="GO:0005344">
    <property type="term" value="F:oxygen carrier activity"/>
    <property type="evidence" value="ECO:0007669"/>
    <property type="project" value="UniProtKB-KW"/>
</dbReference>
<dbReference type="EMBL" id="NEDP02005594">
    <property type="protein sequence ID" value="OWF37155.1"/>
    <property type="molecule type" value="Genomic_DNA"/>
</dbReference>
<dbReference type="InterPro" id="IPR050532">
    <property type="entry name" value="Globin-like_OT"/>
</dbReference>
<gene>
    <name evidence="7" type="ORF">KP79_PYT21327</name>
</gene>
<keyword evidence="3" id="KW-0408">Iron</keyword>
<dbReference type="GO" id="GO:0019825">
    <property type="term" value="F:oxygen binding"/>
    <property type="evidence" value="ECO:0007669"/>
    <property type="project" value="InterPro"/>
</dbReference>
<name>A0A210PL01_MIZYE</name>
<evidence type="ECO:0000259" key="6">
    <source>
        <dbReference type="PROSITE" id="PS01033"/>
    </source>
</evidence>
<evidence type="ECO:0000313" key="7">
    <source>
        <dbReference type="EMBL" id="OWF37155.1"/>
    </source>
</evidence>
<keyword evidence="1 4" id="KW-0349">Heme</keyword>
<dbReference type="GO" id="GO:0020037">
    <property type="term" value="F:heme binding"/>
    <property type="evidence" value="ECO:0007669"/>
    <property type="project" value="InterPro"/>
</dbReference>
<evidence type="ECO:0000256" key="1">
    <source>
        <dbReference type="ARBA" id="ARBA00022617"/>
    </source>
</evidence>
<keyword evidence="4" id="KW-0813">Transport</keyword>
<dbReference type="SUPFAM" id="SSF46458">
    <property type="entry name" value="Globin-like"/>
    <property type="match status" value="1"/>
</dbReference>
<reference evidence="7 8" key="1">
    <citation type="journal article" date="2017" name="Nat. Ecol. Evol.">
        <title>Scallop genome provides insights into evolution of bilaterian karyotype and development.</title>
        <authorList>
            <person name="Wang S."/>
            <person name="Zhang J."/>
            <person name="Jiao W."/>
            <person name="Li J."/>
            <person name="Xun X."/>
            <person name="Sun Y."/>
            <person name="Guo X."/>
            <person name="Huan P."/>
            <person name="Dong B."/>
            <person name="Zhang L."/>
            <person name="Hu X."/>
            <person name="Sun X."/>
            <person name="Wang J."/>
            <person name="Zhao C."/>
            <person name="Wang Y."/>
            <person name="Wang D."/>
            <person name="Huang X."/>
            <person name="Wang R."/>
            <person name="Lv J."/>
            <person name="Li Y."/>
            <person name="Zhang Z."/>
            <person name="Liu B."/>
            <person name="Lu W."/>
            <person name="Hui Y."/>
            <person name="Liang J."/>
            <person name="Zhou Z."/>
            <person name="Hou R."/>
            <person name="Li X."/>
            <person name="Liu Y."/>
            <person name="Li H."/>
            <person name="Ning X."/>
            <person name="Lin Y."/>
            <person name="Zhao L."/>
            <person name="Xing Q."/>
            <person name="Dou J."/>
            <person name="Li Y."/>
            <person name="Mao J."/>
            <person name="Guo H."/>
            <person name="Dou H."/>
            <person name="Li T."/>
            <person name="Mu C."/>
            <person name="Jiang W."/>
            <person name="Fu Q."/>
            <person name="Fu X."/>
            <person name="Miao Y."/>
            <person name="Liu J."/>
            <person name="Yu Q."/>
            <person name="Li R."/>
            <person name="Liao H."/>
            <person name="Li X."/>
            <person name="Kong Y."/>
            <person name="Jiang Z."/>
            <person name="Chourrout D."/>
            <person name="Li R."/>
            <person name="Bao Z."/>
        </authorList>
    </citation>
    <scope>NUCLEOTIDE SEQUENCE [LARGE SCALE GENOMIC DNA]</scope>
    <source>
        <strain evidence="7 8">PY_sf001</strain>
    </source>
</reference>
<dbReference type="Pfam" id="PF00042">
    <property type="entry name" value="Globin"/>
    <property type="match status" value="1"/>
</dbReference>
<comment type="caution">
    <text evidence="7">The sequence shown here is derived from an EMBL/GenBank/DDBJ whole genome shotgun (WGS) entry which is preliminary data.</text>
</comment>
<evidence type="ECO:0000256" key="3">
    <source>
        <dbReference type="ARBA" id="ARBA00023004"/>
    </source>
</evidence>
<dbReference type="Gene3D" id="1.10.490.10">
    <property type="entry name" value="Globins"/>
    <property type="match status" value="1"/>
</dbReference>
<dbReference type="PANTHER" id="PTHR46458">
    <property type="entry name" value="BLR2807 PROTEIN"/>
    <property type="match status" value="1"/>
</dbReference>
<dbReference type="InterPro" id="IPR012292">
    <property type="entry name" value="Globin/Proto"/>
</dbReference>
<accession>A0A210PL01</accession>
<feature type="compositionally biased region" description="Basic and acidic residues" evidence="5">
    <location>
        <begin position="7"/>
        <end position="16"/>
    </location>
</feature>
<organism evidence="7 8">
    <name type="scientific">Mizuhopecten yessoensis</name>
    <name type="common">Japanese scallop</name>
    <name type="synonym">Patinopecten yessoensis</name>
    <dbReference type="NCBI Taxonomy" id="6573"/>
    <lineage>
        <taxon>Eukaryota</taxon>
        <taxon>Metazoa</taxon>
        <taxon>Spiralia</taxon>
        <taxon>Lophotrochozoa</taxon>
        <taxon>Mollusca</taxon>
        <taxon>Bivalvia</taxon>
        <taxon>Autobranchia</taxon>
        <taxon>Pteriomorphia</taxon>
        <taxon>Pectinida</taxon>
        <taxon>Pectinoidea</taxon>
        <taxon>Pectinidae</taxon>
        <taxon>Mizuhopecten</taxon>
    </lineage>
</organism>
<evidence type="ECO:0000256" key="5">
    <source>
        <dbReference type="SAM" id="MobiDB-lite"/>
    </source>
</evidence>
<feature type="region of interest" description="Disordered" evidence="5">
    <location>
        <begin position="1"/>
        <end position="31"/>
    </location>
</feature>
<sequence length="185" mass="21110">MGCVLDKSVEGKHLENETPTPSDLSPGEEPRLTEEEIKMLEDCWITLKGDIEKVGVITFIGLFETHPEVQDSFLPFRQLSKKDLELSAILKSHSLRVMGTVDKCIARASQPEKLRDLMSALGQRHISYSAQIEFIEMVGMQFVYAIEPHLKDSWSPELRESWLKLFRVMTYYMAKGMKSTPTKTS</sequence>
<dbReference type="SMR" id="A0A210PL01"/>
<evidence type="ECO:0000256" key="4">
    <source>
        <dbReference type="RuleBase" id="RU000356"/>
    </source>
</evidence>
<evidence type="ECO:0000313" key="8">
    <source>
        <dbReference type="Proteomes" id="UP000242188"/>
    </source>
</evidence>
<keyword evidence="4" id="KW-0561">Oxygen transport</keyword>
<dbReference type="AlphaFoldDB" id="A0A210PL01"/>
<dbReference type="InterPro" id="IPR009050">
    <property type="entry name" value="Globin-like_sf"/>
</dbReference>
<comment type="similarity">
    <text evidence="4">Belongs to the globin family.</text>
</comment>
<keyword evidence="8" id="KW-1185">Reference proteome</keyword>
<keyword evidence="2" id="KW-0479">Metal-binding</keyword>
<dbReference type="GO" id="GO:0046872">
    <property type="term" value="F:metal ion binding"/>
    <property type="evidence" value="ECO:0007669"/>
    <property type="project" value="UniProtKB-KW"/>
</dbReference>
<evidence type="ECO:0000256" key="2">
    <source>
        <dbReference type="ARBA" id="ARBA00022723"/>
    </source>
</evidence>
<dbReference type="Proteomes" id="UP000242188">
    <property type="component" value="Unassembled WGS sequence"/>
</dbReference>
<feature type="domain" description="Globin" evidence="6">
    <location>
        <begin position="31"/>
        <end position="178"/>
    </location>
</feature>
<dbReference type="PROSITE" id="PS01033">
    <property type="entry name" value="GLOBIN"/>
    <property type="match status" value="1"/>
</dbReference>
<dbReference type="OrthoDB" id="436496at2759"/>
<proteinExistence type="inferred from homology"/>
<dbReference type="PANTHER" id="PTHR46458:SF2">
    <property type="entry name" value="X GLOBIN"/>
    <property type="match status" value="1"/>
</dbReference>